<dbReference type="InterPro" id="IPR036291">
    <property type="entry name" value="NAD(P)-bd_dom_sf"/>
</dbReference>
<protein>
    <submittedName>
        <fullName evidence="2">CDP-paratose 2-epimerase</fullName>
    </submittedName>
</protein>
<dbReference type="Gene3D" id="3.40.50.720">
    <property type="entry name" value="NAD(P)-binding Rossmann-like Domain"/>
    <property type="match status" value="1"/>
</dbReference>
<organism evidence="2 3">
    <name type="scientific">Candidatus Gottesmanbacteria bacterium RIFCSPHIGHO2_01_FULL_40_15</name>
    <dbReference type="NCBI Taxonomy" id="1798376"/>
    <lineage>
        <taxon>Bacteria</taxon>
        <taxon>Candidatus Gottesmaniibacteriota</taxon>
    </lineage>
</organism>
<dbReference type="Pfam" id="PF16363">
    <property type="entry name" value="GDP_Man_Dehyd"/>
    <property type="match status" value="1"/>
</dbReference>
<proteinExistence type="predicted"/>
<evidence type="ECO:0000313" key="2">
    <source>
        <dbReference type="EMBL" id="OGG06414.1"/>
    </source>
</evidence>
<dbReference type="EMBL" id="MFJF01000015">
    <property type="protein sequence ID" value="OGG06414.1"/>
    <property type="molecule type" value="Genomic_DNA"/>
</dbReference>
<feature type="domain" description="NAD(P)-binding" evidence="1">
    <location>
        <begin position="5"/>
        <end position="325"/>
    </location>
</feature>
<comment type="caution">
    <text evidence="2">The sequence shown here is derived from an EMBL/GenBank/DDBJ whole genome shotgun (WGS) entry which is preliminary data.</text>
</comment>
<sequence length="339" mass="37807">MKNIFITGGAGFIGSNLAAHFIKKGKKVTVFDNLSRQGGKANLDWLSSLGPFKFTRGDIRNKSELEKAVRGADAILHLAGQVAVTTSVDDPATDFDINALGTFNLLEAVRTSGKKIPVIFSSTNKVYGGMENIKVIEKNGQYIYKDYKFGIAETKNLDFHSPYGCSKGAADQYMRDYYRIYDIPTVVFRQSCIYGPRQFGIEDQGWVAWFIIAAFSGKKITVYGDGKQVRDVLFIDDLVGLFDITLANINKSAGKIYNVGGGFTNILSVWTKFGPILEDLFGHKIRVSFSRWRPGDQKVYISDIRQVKKELGWQPKVGVKEGISKLFKWVGSNQNLFKS</sequence>
<reference evidence="2 3" key="1">
    <citation type="journal article" date="2016" name="Nat. Commun.">
        <title>Thousands of microbial genomes shed light on interconnected biogeochemical processes in an aquifer system.</title>
        <authorList>
            <person name="Anantharaman K."/>
            <person name="Brown C.T."/>
            <person name="Hug L.A."/>
            <person name="Sharon I."/>
            <person name="Castelle C.J."/>
            <person name="Probst A.J."/>
            <person name="Thomas B.C."/>
            <person name="Singh A."/>
            <person name="Wilkins M.J."/>
            <person name="Karaoz U."/>
            <person name="Brodie E.L."/>
            <person name="Williams K.H."/>
            <person name="Hubbard S.S."/>
            <person name="Banfield J.F."/>
        </authorList>
    </citation>
    <scope>NUCLEOTIDE SEQUENCE [LARGE SCALE GENOMIC DNA]</scope>
</reference>
<evidence type="ECO:0000313" key="3">
    <source>
        <dbReference type="Proteomes" id="UP000177354"/>
    </source>
</evidence>
<accession>A0A1F5Z253</accession>
<dbReference type="AlphaFoldDB" id="A0A1F5Z253"/>
<name>A0A1F5Z253_9BACT</name>
<dbReference type="InterPro" id="IPR016040">
    <property type="entry name" value="NAD(P)-bd_dom"/>
</dbReference>
<gene>
    <name evidence="2" type="ORF">A2777_05545</name>
</gene>
<evidence type="ECO:0000259" key="1">
    <source>
        <dbReference type="Pfam" id="PF16363"/>
    </source>
</evidence>
<dbReference type="Proteomes" id="UP000177354">
    <property type="component" value="Unassembled WGS sequence"/>
</dbReference>
<dbReference type="SUPFAM" id="SSF51735">
    <property type="entry name" value="NAD(P)-binding Rossmann-fold domains"/>
    <property type="match status" value="1"/>
</dbReference>
<dbReference type="PANTHER" id="PTHR43000">
    <property type="entry name" value="DTDP-D-GLUCOSE 4,6-DEHYDRATASE-RELATED"/>
    <property type="match status" value="1"/>
</dbReference>